<name>A0A0F9M7Y0_9ZZZZ</name>
<organism evidence="1">
    <name type="scientific">marine sediment metagenome</name>
    <dbReference type="NCBI Taxonomy" id="412755"/>
    <lineage>
        <taxon>unclassified sequences</taxon>
        <taxon>metagenomes</taxon>
        <taxon>ecological metagenomes</taxon>
    </lineage>
</organism>
<reference evidence="1" key="1">
    <citation type="journal article" date="2015" name="Nature">
        <title>Complex archaea that bridge the gap between prokaryotes and eukaryotes.</title>
        <authorList>
            <person name="Spang A."/>
            <person name="Saw J.H."/>
            <person name="Jorgensen S.L."/>
            <person name="Zaremba-Niedzwiedzka K."/>
            <person name="Martijn J."/>
            <person name="Lind A.E."/>
            <person name="van Eijk R."/>
            <person name="Schleper C."/>
            <person name="Guy L."/>
            <person name="Ettema T.J."/>
        </authorList>
    </citation>
    <scope>NUCLEOTIDE SEQUENCE</scope>
</reference>
<dbReference type="AlphaFoldDB" id="A0A0F9M7Y0"/>
<protein>
    <recommendedName>
        <fullName evidence="2">VRR-NUC domain-containing protein</fullName>
    </recommendedName>
</protein>
<sequence length="153" mass="17390">MKRQTKSDKFRDLANAVSQINNGEKVRRIGAKDGSIATHPVVPVDPTKSEKAVLAECLSWIQTQHVMRNRHDAGTFQNNRGQYGTYGILGSGDIHGMLRHHGGKHFEIETKRGKGGRLSKDQQRRKVDVEYNNGLYFVVHGLPELIHYMQEWI</sequence>
<dbReference type="Gene3D" id="3.40.1350.10">
    <property type="match status" value="1"/>
</dbReference>
<proteinExistence type="predicted"/>
<evidence type="ECO:0000313" key="1">
    <source>
        <dbReference type="EMBL" id="KKM95461.1"/>
    </source>
</evidence>
<evidence type="ECO:0008006" key="2">
    <source>
        <dbReference type="Google" id="ProtNLM"/>
    </source>
</evidence>
<gene>
    <name evidence="1" type="ORF">LCGC14_1187910</name>
</gene>
<dbReference type="InterPro" id="IPR011856">
    <property type="entry name" value="tRNA_endonuc-like_dom_sf"/>
</dbReference>
<accession>A0A0F9M7Y0</accession>
<dbReference type="GO" id="GO:0003676">
    <property type="term" value="F:nucleic acid binding"/>
    <property type="evidence" value="ECO:0007669"/>
    <property type="project" value="InterPro"/>
</dbReference>
<comment type="caution">
    <text evidence="1">The sequence shown here is derived from an EMBL/GenBank/DDBJ whole genome shotgun (WGS) entry which is preliminary data.</text>
</comment>
<dbReference type="EMBL" id="LAZR01006005">
    <property type="protein sequence ID" value="KKM95461.1"/>
    <property type="molecule type" value="Genomic_DNA"/>
</dbReference>